<dbReference type="InterPro" id="IPR023286">
    <property type="entry name" value="ABATE_dom_sf"/>
</dbReference>
<dbReference type="Pfam" id="PF11706">
    <property type="entry name" value="zf-CGNR"/>
    <property type="match status" value="1"/>
</dbReference>
<proteinExistence type="predicted"/>
<dbReference type="PANTHER" id="PTHR35525">
    <property type="entry name" value="BLL6575 PROTEIN"/>
    <property type="match status" value="1"/>
</dbReference>
<dbReference type="Gene3D" id="1.10.3300.10">
    <property type="entry name" value="Jann2411-like domain"/>
    <property type="match status" value="1"/>
</dbReference>
<comment type="caution">
    <text evidence="2">The sequence shown here is derived from an EMBL/GenBank/DDBJ whole genome shotgun (WGS) entry which is preliminary data.</text>
</comment>
<sequence>MPPYAVLVDDYPLPRPIAGHPALEFCNTWAGWADPDTHGSEWLTDFDRFVVWARFTGLITEAAAGRLRGRTATAVLGRARALRTALYDVALRRDGAGLAVLAAEAEEANRSTRLVATGSTIHFELPDDRDPLLPLRSVALSAVELLGGPDRDAIRACPGDGCGWLFLDRRGRRVWCSMAACGNRAKVRAHAARNK</sequence>
<dbReference type="InterPro" id="IPR010852">
    <property type="entry name" value="ABATE"/>
</dbReference>
<dbReference type="SUPFAM" id="SSF160904">
    <property type="entry name" value="Jann2411-like"/>
    <property type="match status" value="1"/>
</dbReference>
<reference evidence="2 3" key="1">
    <citation type="submission" date="2016-12" db="EMBL/GenBank/DDBJ databases">
        <title>The draft genome sequence of Actinophytocola xinjiangensis.</title>
        <authorList>
            <person name="Wang W."/>
            <person name="Yuan L."/>
        </authorList>
    </citation>
    <scope>NUCLEOTIDE SEQUENCE [LARGE SCALE GENOMIC DNA]</scope>
    <source>
        <strain evidence="2 3">CGMCC 4.4663</strain>
    </source>
</reference>
<dbReference type="AlphaFoldDB" id="A0A7Z1AY14"/>
<evidence type="ECO:0000313" key="3">
    <source>
        <dbReference type="Proteomes" id="UP000185696"/>
    </source>
</evidence>
<protein>
    <recommendedName>
        <fullName evidence="1">Zinc finger CGNR domain-containing protein</fullName>
    </recommendedName>
</protein>
<name>A0A7Z1AY14_9PSEU</name>
<dbReference type="InterPro" id="IPR021005">
    <property type="entry name" value="Znf_CGNR"/>
</dbReference>
<feature type="domain" description="Zinc finger CGNR" evidence="1">
    <location>
        <begin position="154"/>
        <end position="193"/>
    </location>
</feature>
<accession>A0A7Z1AY14</accession>
<organism evidence="2 3">
    <name type="scientific">Actinophytocola xinjiangensis</name>
    <dbReference type="NCBI Taxonomy" id="485602"/>
    <lineage>
        <taxon>Bacteria</taxon>
        <taxon>Bacillati</taxon>
        <taxon>Actinomycetota</taxon>
        <taxon>Actinomycetes</taxon>
        <taxon>Pseudonocardiales</taxon>
        <taxon>Pseudonocardiaceae</taxon>
    </lineage>
</organism>
<evidence type="ECO:0000313" key="2">
    <source>
        <dbReference type="EMBL" id="OLF08523.1"/>
    </source>
</evidence>
<evidence type="ECO:0000259" key="1">
    <source>
        <dbReference type="Pfam" id="PF11706"/>
    </source>
</evidence>
<dbReference type="Proteomes" id="UP000185696">
    <property type="component" value="Unassembled WGS sequence"/>
</dbReference>
<gene>
    <name evidence="2" type="ORF">BLA60_23610</name>
</gene>
<keyword evidence="3" id="KW-1185">Reference proteome</keyword>
<dbReference type="Pfam" id="PF07336">
    <property type="entry name" value="ABATE"/>
    <property type="match status" value="1"/>
</dbReference>
<dbReference type="EMBL" id="MSIF01000012">
    <property type="protein sequence ID" value="OLF08523.1"/>
    <property type="molecule type" value="Genomic_DNA"/>
</dbReference>
<dbReference type="PANTHER" id="PTHR35525:SF3">
    <property type="entry name" value="BLL6575 PROTEIN"/>
    <property type="match status" value="1"/>
</dbReference>